<name>A0A4R5VE29_9RHOB</name>
<organism evidence="3 4">
    <name type="scientific">Antarcticimicrobium luteum</name>
    <dbReference type="NCBI Taxonomy" id="2547397"/>
    <lineage>
        <taxon>Bacteria</taxon>
        <taxon>Pseudomonadati</taxon>
        <taxon>Pseudomonadota</taxon>
        <taxon>Alphaproteobacteria</taxon>
        <taxon>Rhodobacterales</taxon>
        <taxon>Paracoccaceae</taxon>
        <taxon>Antarcticimicrobium</taxon>
    </lineage>
</organism>
<dbReference type="InterPro" id="IPR023696">
    <property type="entry name" value="Ureohydrolase_dom_sf"/>
</dbReference>
<comment type="caution">
    <text evidence="3">The sequence shown here is derived from an EMBL/GenBank/DDBJ whole genome shotgun (WGS) entry which is preliminary data.</text>
</comment>
<evidence type="ECO:0000256" key="1">
    <source>
        <dbReference type="ARBA" id="ARBA00005947"/>
    </source>
</evidence>
<dbReference type="AlphaFoldDB" id="A0A4R5VE29"/>
<dbReference type="PANTHER" id="PTHR10625:SF10">
    <property type="entry name" value="HISTONE DEACETYLASE HDAC1"/>
    <property type="match status" value="1"/>
</dbReference>
<dbReference type="CDD" id="cd11599">
    <property type="entry name" value="HDAC_classII_2"/>
    <property type="match status" value="1"/>
</dbReference>
<evidence type="ECO:0000259" key="2">
    <source>
        <dbReference type="Pfam" id="PF00850"/>
    </source>
</evidence>
<keyword evidence="4" id="KW-1185">Reference proteome</keyword>
<dbReference type="InterPro" id="IPR037138">
    <property type="entry name" value="His_deacetylse_dom_sf"/>
</dbReference>
<feature type="domain" description="Histone deacetylase" evidence="2">
    <location>
        <begin position="20"/>
        <end position="302"/>
    </location>
</feature>
<dbReference type="SUPFAM" id="SSF52768">
    <property type="entry name" value="Arginase/deacetylase"/>
    <property type="match status" value="1"/>
</dbReference>
<dbReference type="Pfam" id="PF00850">
    <property type="entry name" value="Hist_deacetyl"/>
    <property type="match status" value="1"/>
</dbReference>
<dbReference type="Gene3D" id="3.40.800.20">
    <property type="entry name" value="Histone deacetylase domain"/>
    <property type="match status" value="1"/>
</dbReference>
<dbReference type="GO" id="GO:0004407">
    <property type="term" value="F:histone deacetylase activity"/>
    <property type="evidence" value="ECO:0007669"/>
    <property type="project" value="TreeGrafter"/>
</dbReference>
<dbReference type="EMBL" id="SMUV01000059">
    <property type="protein sequence ID" value="TDK50035.1"/>
    <property type="molecule type" value="Genomic_DNA"/>
</dbReference>
<sequence length="308" mass="33106">MTTALITHADCLAHVTPEGHPEQVARLEHVLNALEPLDLKRVTAPLAAEDDVLRLHPKSYLDELRDTLPEEGIVQLDADTWMSPGSLQAAYRGVGGALRAVDMVLGGEVGNAFCATRPPGHHAEAETPMGFCLFGTAALAAQYALDHHRLARVAVVDFDVHHGNGTQELLSGEPRALVITSQQVPLWPGTGMADETGGHNNVLNLPLPPGSGSAEMRAAWSGPATARLRAFRPELIVISAGFDAHRDDPLAQLLWEDEDYIWITAHLCDLAEELCGGRIVSTLEGGYDLNTLARLAKCHVEELIKAAT</sequence>
<reference evidence="3 4" key="1">
    <citation type="submission" date="2019-03" db="EMBL/GenBank/DDBJ databases">
        <title>Ruegeria lutea sp. nov., a novel strain, isolated from marine sediment, the Masan Bay, South Korea.</title>
        <authorList>
            <person name="Kim J."/>
            <person name="Kim D.-Y."/>
            <person name="Lee S.-S."/>
        </authorList>
    </citation>
    <scope>NUCLEOTIDE SEQUENCE [LARGE SCALE GENOMIC DNA]</scope>
    <source>
        <strain evidence="3 4">318-1</strain>
    </source>
</reference>
<proteinExistence type="inferred from homology"/>
<evidence type="ECO:0000313" key="3">
    <source>
        <dbReference type="EMBL" id="TDK50035.1"/>
    </source>
</evidence>
<evidence type="ECO:0000313" key="4">
    <source>
        <dbReference type="Proteomes" id="UP000295301"/>
    </source>
</evidence>
<dbReference type="InterPro" id="IPR023801">
    <property type="entry name" value="His_deacetylse_dom"/>
</dbReference>
<dbReference type="RefSeq" id="WP_133359153.1">
    <property type="nucleotide sequence ID" value="NZ_SMUV01000059.1"/>
</dbReference>
<dbReference type="OrthoDB" id="9808367at2"/>
<dbReference type="PANTHER" id="PTHR10625">
    <property type="entry name" value="HISTONE DEACETYLASE HDAC1-RELATED"/>
    <property type="match status" value="1"/>
</dbReference>
<dbReference type="PRINTS" id="PR01270">
    <property type="entry name" value="HDASUPER"/>
</dbReference>
<dbReference type="InterPro" id="IPR000286">
    <property type="entry name" value="HDACs"/>
</dbReference>
<protein>
    <submittedName>
        <fullName evidence="3">Histone deacetylase family protein</fullName>
    </submittedName>
</protein>
<dbReference type="Proteomes" id="UP000295301">
    <property type="component" value="Unassembled WGS sequence"/>
</dbReference>
<gene>
    <name evidence="3" type="ORF">E1832_07680</name>
</gene>
<accession>A0A4R5VE29</accession>
<comment type="similarity">
    <text evidence="1">Belongs to the histone deacetylase family.</text>
</comment>
<dbReference type="GO" id="GO:0040029">
    <property type="term" value="P:epigenetic regulation of gene expression"/>
    <property type="evidence" value="ECO:0007669"/>
    <property type="project" value="TreeGrafter"/>
</dbReference>